<dbReference type="PANTHER" id="PTHR30221:SF1">
    <property type="entry name" value="SMALL-CONDUCTANCE MECHANOSENSITIVE CHANNEL"/>
    <property type="match status" value="1"/>
</dbReference>
<comment type="subunit">
    <text evidence="7">Homoheptamer.</text>
</comment>
<dbReference type="InterPro" id="IPR006685">
    <property type="entry name" value="MscS_channel_2nd"/>
</dbReference>
<evidence type="ECO:0000259" key="8">
    <source>
        <dbReference type="Pfam" id="PF00924"/>
    </source>
</evidence>
<keyword evidence="7" id="KW-0406">Ion transport</keyword>
<dbReference type="InterPro" id="IPR010920">
    <property type="entry name" value="LSM_dom_sf"/>
</dbReference>
<feature type="domain" description="Mechanosensitive ion channel MscS C-terminal" evidence="9">
    <location>
        <begin position="217"/>
        <end position="301"/>
    </location>
</feature>
<keyword evidence="7" id="KW-0997">Cell inner membrane</keyword>
<dbReference type="Pfam" id="PF21082">
    <property type="entry name" value="MS_channel_3rd"/>
    <property type="match status" value="1"/>
</dbReference>
<keyword evidence="3" id="KW-1003">Cell membrane</keyword>
<sequence>MIVTVQNTVFDTNNFLNQSTHEPSGSGQVNAPDSVTEVAQTLRETLLDIWKNFLEHTPYLLAGILVLILTWVIANLFSKLGNRLFNFQRLRRSLRDLIIRLIIICIWIAGLLMAAMFWFPGLTPTTALGGLGIVSIAIGFAFQDIFENFFAGILLLWRFPFENGDFIECQGITGKVENVNIRMTEIRLTSGELILIPNSTLFKNPVTVLTNKPYRRVTIITGVAYGENVSKAVQVIEQAVKKCHTVALSEPVEIFPQAFGASSIDIEVAWWTENKPVDIRRSRGEIITAIKTALDDASIEIPFPYRTLTFKEPLTVHTNDKTKQDISDL</sequence>
<feature type="transmembrane region" description="Helical" evidence="7">
    <location>
        <begin position="131"/>
        <end position="157"/>
    </location>
</feature>
<comment type="caution">
    <text evidence="7">Lacks conserved residue(s) required for the propagation of feature annotation.</text>
</comment>
<dbReference type="InterPro" id="IPR049278">
    <property type="entry name" value="MS_channel_C"/>
</dbReference>
<dbReference type="PANTHER" id="PTHR30221">
    <property type="entry name" value="SMALL-CONDUCTANCE MECHANOSENSITIVE CHANNEL"/>
    <property type="match status" value="1"/>
</dbReference>
<evidence type="ECO:0000256" key="7">
    <source>
        <dbReference type="RuleBase" id="RU369025"/>
    </source>
</evidence>
<dbReference type="Pfam" id="PF00924">
    <property type="entry name" value="MS_channel_2nd"/>
    <property type="match status" value="1"/>
</dbReference>
<name>A0A1H8E3L0_9PROT</name>
<keyword evidence="4 7" id="KW-0812">Transmembrane</keyword>
<dbReference type="InterPro" id="IPR045275">
    <property type="entry name" value="MscS_archaea/bacteria_type"/>
</dbReference>
<evidence type="ECO:0000256" key="1">
    <source>
        <dbReference type="ARBA" id="ARBA00004651"/>
    </source>
</evidence>
<evidence type="ECO:0000313" key="11">
    <source>
        <dbReference type="Proteomes" id="UP000199459"/>
    </source>
</evidence>
<dbReference type="GO" id="GO:0005886">
    <property type="term" value="C:plasma membrane"/>
    <property type="evidence" value="ECO:0007669"/>
    <property type="project" value="UniProtKB-SubCell"/>
</dbReference>
<organism evidence="10 11">
    <name type="scientific">Nitrosomonas marina</name>
    <dbReference type="NCBI Taxonomy" id="917"/>
    <lineage>
        <taxon>Bacteria</taxon>
        <taxon>Pseudomonadati</taxon>
        <taxon>Pseudomonadota</taxon>
        <taxon>Betaproteobacteria</taxon>
        <taxon>Nitrosomonadales</taxon>
        <taxon>Nitrosomonadaceae</taxon>
        <taxon>Nitrosomonas</taxon>
    </lineage>
</organism>
<dbReference type="RefSeq" id="WP_090630661.1">
    <property type="nucleotide sequence ID" value="NZ_FOCP01000008.1"/>
</dbReference>
<dbReference type="InterPro" id="IPR011014">
    <property type="entry name" value="MscS_channel_TM-2"/>
</dbReference>
<dbReference type="GO" id="GO:0008381">
    <property type="term" value="F:mechanosensitive monoatomic ion channel activity"/>
    <property type="evidence" value="ECO:0007669"/>
    <property type="project" value="InterPro"/>
</dbReference>
<accession>A0A1H8E3L0</accession>
<dbReference type="InterPro" id="IPR011066">
    <property type="entry name" value="MscS_channel_C_sf"/>
</dbReference>
<dbReference type="AlphaFoldDB" id="A0A1H8E3L0"/>
<dbReference type="Proteomes" id="UP000199459">
    <property type="component" value="Unassembled WGS sequence"/>
</dbReference>
<evidence type="ECO:0000256" key="5">
    <source>
        <dbReference type="ARBA" id="ARBA00022989"/>
    </source>
</evidence>
<keyword evidence="7" id="KW-0813">Transport</keyword>
<feature type="transmembrane region" description="Helical" evidence="7">
    <location>
        <begin position="97"/>
        <end position="119"/>
    </location>
</feature>
<dbReference type="InterPro" id="IPR023408">
    <property type="entry name" value="MscS_beta-dom_sf"/>
</dbReference>
<evidence type="ECO:0000259" key="9">
    <source>
        <dbReference type="Pfam" id="PF21082"/>
    </source>
</evidence>
<dbReference type="OrthoDB" id="6500477at2"/>
<protein>
    <recommendedName>
        <fullName evidence="7">Small-conductance mechanosensitive channel</fullName>
    </recommendedName>
</protein>
<reference evidence="10 11" key="1">
    <citation type="submission" date="2016-10" db="EMBL/GenBank/DDBJ databases">
        <authorList>
            <person name="de Groot N.N."/>
        </authorList>
    </citation>
    <scope>NUCLEOTIDE SEQUENCE [LARGE SCALE GENOMIC DNA]</scope>
    <source>
        <strain evidence="10 11">Nm22</strain>
    </source>
</reference>
<feature type="transmembrane region" description="Helical" evidence="7">
    <location>
        <begin position="59"/>
        <end position="77"/>
    </location>
</feature>
<feature type="domain" description="Mechanosensitive ion channel MscS" evidence="8">
    <location>
        <begin position="144"/>
        <end position="207"/>
    </location>
</feature>
<dbReference type="Gene3D" id="3.30.70.100">
    <property type="match status" value="1"/>
</dbReference>
<proteinExistence type="inferred from homology"/>
<keyword evidence="6 7" id="KW-0472">Membrane</keyword>
<gene>
    <name evidence="10" type="ORF">SAMN05216325_108109</name>
</gene>
<evidence type="ECO:0000256" key="2">
    <source>
        <dbReference type="ARBA" id="ARBA00008017"/>
    </source>
</evidence>
<evidence type="ECO:0000256" key="6">
    <source>
        <dbReference type="ARBA" id="ARBA00023136"/>
    </source>
</evidence>
<dbReference type="SUPFAM" id="SSF82861">
    <property type="entry name" value="Mechanosensitive channel protein MscS (YggB), transmembrane region"/>
    <property type="match status" value="1"/>
</dbReference>
<evidence type="ECO:0000313" key="10">
    <source>
        <dbReference type="EMBL" id="SEN14020.1"/>
    </source>
</evidence>
<comment type="function">
    <text evidence="7">Mechanosensitive channel that participates in the regulation of osmotic pressure changes within the cell, opening in response to stretch forces in the membrane lipid bilayer, without the need for other proteins. Contributes to normal resistance to hypoosmotic shock. Forms an ion channel of 1.0 nanosiemens conductance with a slight preference for anions.</text>
</comment>
<dbReference type="SUPFAM" id="SSF50182">
    <property type="entry name" value="Sm-like ribonucleoproteins"/>
    <property type="match status" value="1"/>
</dbReference>
<dbReference type="SUPFAM" id="SSF82689">
    <property type="entry name" value="Mechanosensitive channel protein MscS (YggB), C-terminal domain"/>
    <property type="match status" value="1"/>
</dbReference>
<dbReference type="Gene3D" id="1.10.287.1260">
    <property type="match status" value="1"/>
</dbReference>
<evidence type="ECO:0000256" key="4">
    <source>
        <dbReference type="ARBA" id="ARBA00022692"/>
    </source>
</evidence>
<keyword evidence="7" id="KW-0407">Ion channel</keyword>
<comment type="subcellular location">
    <subcellularLocation>
        <location evidence="7">Cell inner membrane</location>
        <topology evidence="7">Multi-pass membrane protein</topology>
    </subcellularLocation>
    <subcellularLocation>
        <location evidence="1">Cell membrane</location>
        <topology evidence="1">Multi-pass membrane protein</topology>
    </subcellularLocation>
</comment>
<dbReference type="Gene3D" id="2.30.30.60">
    <property type="match status" value="1"/>
</dbReference>
<comment type="similarity">
    <text evidence="2 7">Belongs to the MscS (TC 1.A.23) family.</text>
</comment>
<dbReference type="EMBL" id="FOCP01000008">
    <property type="protein sequence ID" value="SEN14020.1"/>
    <property type="molecule type" value="Genomic_DNA"/>
</dbReference>
<evidence type="ECO:0000256" key="3">
    <source>
        <dbReference type="ARBA" id="ARBA00022475"/>
    </source>
</evidence>
<keyword evidence="5 7" id="KW-1133">Transmembrane helix</keyword>